<protein>
    <recommendedName>
        <fullName evidence="4">Secreted protein</fullName>
    </recommendedName>
</protein>
<reference evidence="2" key="1">
    <citation type="submission" date="2023-03" db="EMBL/GenBank/DDBJ databases">
        <title>Massive genome expansion in bonnet fungi (Mycena s.s.) driven by repeated elements and novel gene families across ecological guilds.</title>
        <authorList>
            <consortium name="Lawrence Berkeley National Laboratory"/>
            <person name="Harder C.B."/>
            <person name="Miyauchi S."/>
            <person name="Viragh M."/>
            <person name="Kuo A."/>
            <person name="Thoen E."/>
            <person name="Andreopoulos B."/>
            <person name="Lu D."/>
            <person name="Skrede I."/>
            <person name="Drula E."/>
            <person name="Henrissat B."/>
            <person name="Morin E."/>
            <person name="Kohler A."/>
            <person name="Barry K."/>
            <person name="LaButti K."/>
            <person name="Morin E."/>
            <person name="Salamov A."/>
            <person name="Lipzen A."/>
            <person name="Mereny Z."/>
            <person name="Hegedus B."/>
            <person name="Baldrian P."/>
            <person name="Stursova M."/>
            <person name="Weitz H."/>
            <person name="Taylor A."/>
            <person name="Grigoriev I.V."/>
            <person name="Nagy L.G."/>
            <person name="Martin F."/>
            <person name="Kauserud H."/>
        </authorList>
    </citation>
    <scope>NUCLEOTIDE SEQUENCE</scope>
    <source>
        <strain evidence="2">CBHHK067</strain>
    </source>
</reference>
<feature type="signal peptide" evidence="1">
    <location>
        <begin position="1"/>
        <end position="30"/>
    </location>
</feature>
<feature type="chain" id="PRO_5042045007" description="Secreted protein" evidence="1">
    <location>
        <begin position="31"/>
        <end position="114"/>
    </location>
</feature>
<evidence type="ECO:0000256" key="1">
    <source>
        <dbReference type="SAM" id="SignalP"/>
    </source>
</evidence>
<evidence type="ECO:0000313" key="3">
    <source>
        <dbReference type="Proteomes" id="UP001221757"/>
    </source>
</evidence>
<accession>A0AAD7D8J1</accession>
<comment type="caution">
    <text evidence="2">The sequence shown here is derived from an EMBL/GenBank/DDBJ whole genome shotgun (WGS) entry which is preliminary data.</text>
</comment>
<evidence type="ECO:0000313" key="2">
    <source>
        <dbReference type="EMBL" id="KAJ7683856.1"/>
    </source>
</evidence>
<keyword evidence="1" id="KW-0732">Signal</keyword>
<organism evidence="2 3">
    <name type="scientific">Mycena rosella</name>
    <name type="common">Pink bonnet</name>
    <name type="synonym">Agaricus rosellus</name>
    <dbReference type="NCBI Taxonomy" id="1033263"/>
    <lineage>
        <taxon>Eukaryota</taxon>
        <taxon>Fungi</taxon>
        <taxon>Dikarya</taxon>
        <taxon>Basidiomycota</taxon>
        <taxon>Agaricomycotina</taxon>
        <taxon>Agaricomycetes</taxon>
        <taxon>Agaricomycetidae</taxon>
        <taxon>Agaricales</taxon>
        <taxon>Marasmiineae</taxon>
        <taxon>Mycenaceae</taxon>
        <taxon>Mycena</taxon>
    </lineage>
</organism>
<name>A0AAD7D8J1_MYCRO</name>
<keyword evidence="3" id="KW-1185">Reference proteome</keyword>
<dbReference type="Proteomes" id="UP001221757">
    <property type="component" value="Unassembled WGS sequence"/>
</dbReference>
<proteinExistence type="predicted"/>
<sequence>MRACAQRSIKAEVATAIALALVSFSTGAAAATCVICSPTIFFDNVNRTLVLQREEESNTVMPSYSSQNLPTSVPTAFTATSNIDGILLTTNTGATITSLPEACPAIPLVQQASC</sequence>
<evidence type="ECO:0008006" key="4">
    <source>
        <dbReference type="Google" id="ProtNLM"/>
    </source>
</evidence>
<dbReference type="AlphaFoldDB" id="A0AAD7D8J1"/>
<gene>
    <name evidence="2" type="ORF">B0H17DRAFT_1204843</name>
</gene>
<dbReference type="EMBL" id="JARKIE010000104">
    <property type="protein sequence ID" value="KAJ7683856.1"/>
    <property type="molecule type" value="Genomic_DNA"/>
</dbReference>